<comment type="caution">
    <text evidence="1">The sequence shown here is derived from an EMBL/GenBank/DDBJ whole genome shotgun (WGS) entry which is preliminary data.</text>
</comment>
<organism evidence="1 2">
    <name type="scientific">Irpex rosettiformis</name>
    <dbReference type="NCBI Taxonomy" id="378272"/>
    <lineage>
        <taxon>Eukaryota</taxon>
        <taxon>Fungi</taxon>
        <taxon>Dikarya</taxon>
        <taxon>Basidiomycota</taxon>
        <taxon>Agaricomycotina</taxon>
        <taxon>Agaricomycetes</taxon>
        <taxon>Polyporales</taxon>
        <taxon>Irpicaceae</taxon>
        <taxon>Irpex</taxon>
    </lineage>
</organism>
<reference evidence="1" key="1">
    <citation type="journal article" date="2021" name="Environ. Microbiol.">
        <title>Gene family expansions and transcriptome signatures uncover fungal adaptations to wood decay.</title>
        <authorList>
            <person name="Hage H."/>
            <person name="Miyauchi S."/>
            <person name="Viragh M."/>
            <person name="Drula E."/>
            <person name="Min B."/>
            <person name="Chaduli D."/>
            <person name="Navarro D."/>
            <person name="Favel A."/>
            <person name="Norest M."/>
            <person name="Lesage-Meessen L."/>
            <person name="Balint B."/>
            <person name="Merenyi Z."/>
            <person name="de Eugenio L."/>
            <person name="Morin E."/>
            <person name="Martinez A.T."/>
            <person name="Baldrian P."/>
            <person name="Stursova M."/>
            <person name="Martinez M.J."/>
            <person name="Novotny C."/>
            <person name="Magnuson J.K."/>
            <person name="Spatafora J.W."/>
            <person name="Maurice S."/>
            <person name="Pangilinan J."/>
            <person name="Andreopoulos W."/>
            <person name="LaButti K."/>
            <person name="Hundley H."/>
            <person name="Na H."/>
            <person name="Kuo A."/>
            <person name="Barry K."/>
            <person name="Lipzen A."/>
            <person name="Henrissat B."/>
            <person name="Riley R."/>
            <person name="Ahrendt S."/>
            <person name="Nagy L.G."/>
            <person name="Grigoriev I.V."/>
            <person name="Martin F."/>
            <person name="Rosso M.N."/>
        </authorList>
    </citation>
    <scope>NUCLEOTIDE SEQUENCE</scope>
    <source>
        <strain evidence="1">CBS 384.51</strain>
    </source>
</reference>
<accession>A0ACB8TR95</accession>
<proteinExistence type="predicted"/>
<keyword evidence="2" id="KW-1185">Reference proteome</keyword>
<name>A0ACB8TR95_9APHY</name>
<sequence length="291" mass="31635">MASLDYIQPHPFFQYLDSLLTGYESSPYTPPMPKYDGPTDQYTASIIRSIENIARRMITAEGAVRSLEASHNSYPETKKAHSVDDVPPLSSLTSSSSPPVASKTTDSVQPSLEPPSPDIPIFTETTDPSSHPTITHASSFKMVSTNTLGGNIDNAVPASTFYFTPTVPPDPPDESMIPSAVEELRYLMTGVQHAAKVCNAISRGDLSHRITVPCRGVVAVQLREIINYMVECLARFAEESTRVYLEVNSTGSLSLPADEKNMEGTWLELIRNVNQLCTTAARQPPLSSGTA</sequence>
<evidence type="ECO:0000313" key="1">
    <source>
        <dbReference type="EMBL" id="KAI0084582.1"/>
    </source>
</evidence>
<protein>
    <submittedName>
        <fullName evidence="1">Uncharacterized protein</fullName>
    </submittedName>
</protein>
<gene>
    <name evidence="1" type="ORF">BDY19DRAFT_971110</name>
</gene>
<dbReference type="Proteomes" id="UP001055072">
    <property type="component" value="Unassembled WGS sequence"/>
</dbReference>
<evidence type="ECO:0000313" key="2">
    <source>
        <dbReference type="Proteomes" id="UP001055072"/>
    </source>
</evidence>
<dbReference type="EMBL" id="MU274941">
    <property type="protein sequence ID" value="KAI0084582.1"/>
    <property type="molecule type" value="Genomic_DNA"/>
</dbReference>